<dbReference type="AlphaFoldDB" id="A0A9W6U188"/>
<name>A0A9W6U188_9STRA</name>
<keyword evidence="3" id="KW-1185">Reference proteome</keyword>
<comment type="caution">
    <text evidence="2">The sequence shown here is derived from an EMBL/GenBank/DDBJ whole genome shotgun (WGS) entry which is preliminary data.</text>
</comment>
<evidence type="ECO:0000256" key="1">
    <source>
        <dbReference type="SAM" id="MobiDB-lite"/>
    </source>
</evidence>
<feature type="compositionally biased region" description="Basic and acidic residues" evidence="1">
    <location>
        <begin position="90"/>
        <end position="99"/>
    </location>
</feature>
<reference evidence="2" key="1">
    <citation type="submission" date="2023-04" db="EMBL/GenBank/DDBJ databases">
        <title>Phytophthora lilii NBRC 32176.</title>
        <authorList>
            <person name="Ichikawa N."/>
            <person name="Sato H."/>
            <person name="Tonouchi N."/>
        </authorList>
    </citation>
    <scope>NUCLEOTIDE SEQUENCE</scope>
    <source>
        <strain evidence="2">NBRC 32176</strain>
    </source>
</reference>
<proteinExistence type="predicted"/>
<feature type="region of interest" description="Disordered" evidence="1">
    <location>
        <begin position="75"/>
        <end position="118"/>
    </location>
</feature>
<accession>A0A9W6U188</accession>
<sequence length="443" mass="49849">MEDSASVPRDNALDNDLLAALDEMLSLTRASDAPAVETGCHLADAFDSDMTLALGDIPPALEHLENVALQEQTMPQPAGEAKGSTTSPPHEQRRGKDVRAAPYAKPKPRRRKRPKDELDYLRAQVKDLEEELGKLSSASEGESEAGARDDELFKQWKTIVDRQKAEADRSMLENLKLRSMLEGQLKVAPTSLSDELIYSLLNEGLEAQYVQFDTIMDSTGLSRVLQNSKGIQTFRDESSVAFRHEEARLLPFSVPAVHRAMWSCVRYGKAKELVGRIRTRVVNSDHLNVQILDQLQLPKSRNFEVCARLVMRRYFEKDRIVVVWRGYVELTGSLFVRLHEKGYTSVSVFDFSQNSATNNSSSSVPGCVLRMALQVKPEMAEFESEEEQNEHIGEVTDLVVGSYHRNFGLMYQIIENLLFSDATGGAADFSDEHELGRFDMYKR</sequence>
<dbReference type="OrthoDB" id="113481at2759"/>
<dbReference type="Proteomes" id="UP001165083">
    <property type="component" value="Unassembled WGS sequence"/>
</dbReference>
<organism evidence="2 3">
    <name type="scientific">Phytophthora lilii</name>
    <dbReference type="NCBI Taxonomy" id="2077276"/>
    <lineage>
        <taxon>Eukaryota</taxon>
        <taxon>Sar</taxon>
        <taxon>Stramenopiles</taxon>
        <taxon>Oomycota</taxon>
        <taxon>Peronosporomycetes</taxon>
        <taxon>Peronosporales</taxon>
        <taxon>Peronosporaceae</taxon>
        <taxon>Phytophthora</taxon>
    </lineage>
</organism>
<gene>
    <name evidence="2" type="ORF">Plil01_000936000</name>
</gene>
<dbReference type="EMBL" id="BSXW01000467">
    <property type="protein sequence ID" value="GMF23237.1"/>
    <property type="molecule type" value="Genomic_DNA"/>
</dbReference>
<evidence type="ECO:0000313" key="2">
    <source>
        <dbReference type="EMBL" id="GMF23237.1"/>
    </source>
</evidence>
<evidence type="ECO:0000313" key="3">
    <source>
        <dbReference type="Proteomes" id="UP001165083"/>
    </source>
</evidence>
<protein>
    <submittedName>
        <fullName evidence="2">Unnamed protein product</fullName>
    </submittedName>
</protein>